<gene>
    <name evidence="3" type="ORF">D7Y13_13490</name>
</gene>
<dbReference type="InterPro" id="IPR058683">
    <property type="entry name" value="TP_1001-like_C"/>
</dbReference>
<dbReference type="RefSeq" id="WP_120584156.1">
    <property type="nucleotide sequence ID" value="NZ_RAWI01000081.1"/>
</dbReference>
<evidence type="ECO:0000313" key="4">
    <source>
        <dbReference type="Proteomes" id="UP000278907"/>
    </source>
</evidence>
<evidence type="ECO:0000256" key="1">
    <source>
        <dbReference type="SAM" id="MobiDB-lite"/>
    </source>
</evidence>
<evidence type="ECO:0000313" key="3">
    <source>
        <dbReference type="EMBL" id="RKI09929.1"/>
    </source>
</evidence>
<sequence>MFRPRTVPMFAALLPLLAGCPADPECTEDRDCAARGPDIVCVDELCVQAPAQDAGPTDAGTDAGVSDAGTDAGQSDAGADAGHTDAGTDAGQVDAGTDGGTTVAEASLRITEINPSHPQDLIELAAVTGGTLGGISLLELTNADFSFTFPQGYTVETGAVLVLHLGGDCTDAPGAPASCGQTAPFTAKAWDFSLPGSLSYSGKVFELLAADGSPVDGVPFVRASGVMPDETVAAVQRLQADRVWDSTSCIHNMETGLAKDRYCRNIAANWSDLDADSSVMRIVGTTPLATPGMATQWSAPLPSRWGTY</sequence>
<feature type="region of interest" description="Disordered" evidence="1">
    <location>
        <begin position="53"/>
        <end position="100"/>
    </location>
</feature>
<dbReference type="PROSITE" id="PS51257">
    <property type="entry name" value="PROKAR_LIPOPROTEIN"/>
    <property type="match status" value="1"/>
</dbReference>
<dbReference type="Pfam" id="PF26342">
    <property type="entry name" value="TP_1001_2nd"/>
    <property type="match status" value="1"/>
</dbReference>
<protein>
    <recommendedName>
        <fullName evidence="2">TP-1001-like C-terminal domain-containing protein</fullName>
    </recommendedName>
</protein>
<feature type="compositionally biased region" description="Low complexity" evidence="1">
    <location>
        <begin position="67"/>
        <end position="91"/>
    </location>
</feature>
<proteinExistence type="predicted"/>
<accession>A0ABX9QLE4</accession>
<dbReference type="EMBL" id="RAWI01000081">
    <property type="protein sequence ID" value="RKI09929.1"/>
    <property type="molecule type" value="Genomic_DNA"/>
</dbReference>
<comment type="caution">
    <text evidence="3">The sequence shown here is derived from an EMBL/GenBank/DDBJ whole genome shotgun (WGS) entry which is preliminary data.</text>
</comment>
<keyword evidence="4" id="KW-1185">Reference proteome</keyword>
<evidence type="ECO:0000259" key="2">
    <source>
        <dbReference type="Pfam" id="PF26342"/>
    </source>
</evidence>
<reference evidence="3 4" key="1">
    <citation type="submission" date="2018-09" db="EMBL/GenBank/DDBJ databases">
        <authorList>
            <person name="Livingstone P.G."/>
            <person name="Whitworth D.E."/>
        </authorList>
    </citation>
    <scope>NUCLEOTIDE SEQUENCE [LARGE SCALE GENOMIC DNA]</scope>
    <source>
        <strain evidence="3 4">CA031B</strain>
    </source>
</reference>
<feature type="domain" description="TP-1001-like C-terminal" evidence="2">
    <location>
        <begin position="106"/>
        <end position="255"/>
    </location>
</feature>
<name>A0ABX9QLE4_9BACT</name>
<dbReference type="Proteomes" id="UP000278907">
    <property type="component" value="Unassembled WGS sequence"/>
</dbReference>
<organism evidence="3 4">
    <name type="scientific">Corallococcus praedator</name>
    <dbReference type="NCBI Taxonomy" id="2316724"/>
    <lineage>
        <taxon>Bacteria</taxon>
        <taxon>Pseudomonadati</taxon>
        <taxon>Myxococcota</taxon>
        <taxon>Myxococcia</taxon>
        <taxon>Myxococcales</taxon>
        <taxon>Cystobacterineae</taxon>
        <taxon>Myxococcaceae</taxon>
        <taxon>Corallococcus</taxon>
    </lineage>
</organism>